<comment type="function">
    <text evidence="3">During stationary phase, converts 70S ribosomes to an inactive dimeric form (100S ribosomes).</text>
</comment>
<dbReference type="GO" id="GO:0006417">
    <property type="term" value="P:regulation of translation"/>
    <property type="evidence" value="ECO:0007669"/>
    <property type="project" value="UniProtKB-UniRule"/>
</dbReference>
<dbReference type="EMBL" id="VTUX01000001">
    <property type="protein sequence ID" value="KAA1194054.1"/>
    <property type="molecule type" value="Genomic_DNA"/>
</dbReference>
<keyword evidence="2 3" id="KW-0810">Translation regulation</keyword>
<evidence type="ECO:0000313" key="6">
    <source>
        <dbReference type="Proteomes" id="UP000323708"/>
    </source>
</evidence>
<dbReference type="InterPro" id="IPR023200">
    <property type="entry name" value="RMF_sf"/>
</dbReference>
<keyword evidence="1 3" id="KW-0963">Cytoplasm</keyword>
<feature type="compositionally biased region" description="Basic and acidic residues" evidence="4">
    <location>
        <begin position="1"/>
        <end position="14"/>
    </location>
</feature>
<dbReference type="NCBIfam" id="NF041886">
    <property type="entry name" value="Rmf_CrpP_fam"/>
    <property type="match status" value="1"/>
</dbReference>
<comment type="similarity">
    <text evidence="3">Belongs to the ribosome modulation factor family.</text>
</comment>
<feature type="compositionally biased region" description="Basic and acidic residues" evidence="4">
    <location>
        <begin position="25"/>
        <end position="34"/>
    </location>
</feature>
<organism evidence="5 6">
    <name type="scientific">Pseudohalioglobus sediminis</name>
    <dbReference type="NCBI Taxonomy" id="2606449"/>
    <lineage>
        <taxon>Bacteria</taxon>
        <taxon>Pseudomonadati</taxon>
        <taxon>Pseudomonadota</taxon>
        <taxon>Gammaproteobacteria</taxon>
        <taxon>Cellvibrionales</taxon>
        <taxon>Halieaceae</taxon>
        <taxon>Pseudohalioglobus</taxon>
    </lineage>
</organism>
<protein>
    <recommendedName>
        <fullName evidence="3">Ribosome modulation factor</fullName>
        <shortName evidence="3">RMF</shortName>
    </recommendedName>
</protein>
<evidence type="ECO:0000313" key="5">
    <source>
        <dbReference type="EMBL" id="KAA1194054.1"/>
    </source>
</evidence>
<accession>A0A5B0X401</accession>
<dbReference type="Proteomes" id="UP000323708">
    <property type="component" value="Unassembled WGS sequence"/>
</dbReference>
<dbReference type="NCBIfam" id="NF011162">
    <property type="entry name" value="PRK14563.1"/>
    <property type="match status" value="1"/>
</dbReference>
<gene>
    <name evidence="3" type="primary">rmf</name>
    <name evidence="5" type="ORF">F0M18_00995</name>
</gene>
<proteinExistence type="inferred from homology"/>
<evidence type="ECO:0000256" key="1">
    <source>
        <dbReference type="ARBA" id="ARBA00022490"/>
    </source>
</evidence>
<name>A0A5B0X401_9GAMM</name>
<reference evidence="5 6" key="1">
    <citation type="submission" date="2019-09" db="EMBL/GenBank/DDBJ databases">
        <authorList>
            <person name="Chen X.-Y."/>
        </authorList>
    </citation>
    <scope>NUCLEOTIDE SEQUENCE [LARGE SCALE GENOMIC DNA]</scope>
    <source>
        <strain evidence="5 6">NY5</strain>
    </source>
</reference>
<comment type="subcellular location">
    <subcellularLocation>
        <location evidence="3">Cytoplasm</location>
    </subcellularLocation>
</comment>
<dbReference type="HAMAP" id="MF_00919">
    <property type="entry name" value="RMF"/>
    <property type="match status" value="1"/>
</dbReference>
<feature type="region of interest" description="Disordered" evidence="4">
    <location>
        <begin position="1"/>
        <end position="34"/>
    </location>
</feature>
<dbReference type="InterPro" id="IPR007040">
    <property type="entry name" value="Ribosome_modulation_factor"/>
</dbReference>
<sequence>MRRQKRDMNSRAFDKGYQAGLGGRSQEDCPHENDAHRQAWISGWREGRSDHWDGLTGVSGVHKLRAV</sequence>
<evidence type="ECO:0000256" key="4">
    <source>
        <dbReference type="SAM" id="MobiDB-lite"/>
    </source>
</evidence>
<comment type="caution">
    <text evidence="5">The sequence shown here is derived from an EMBL/GenBank/DDBJ whole genome shotgun (WGS) entry which is preliminary data.</text>
</comment>
<dbReference type="Pfam" id="PF04957">
    <property type="entry name" value="RMF"/>
    <property type="match status" value="1"/>
</dbReference>
<evidence type="ECO:0000256" key="3">
    <source>
        <dbReference type="HAMAP-Rule" id="MF_00919"/>
    </source>
</evidence>
<dbReference type="RefSeq" id="WP_149609523.1">
    <property type="nucleotide sequence ID" value="NZ_VTUX01000001.1"/>
</dbReference>
<keyword evidence="6" id="KW-1185">Reference proteome</keyword>
<dbReference type="Gene3D" id="1.10.10.620">
    <property type="entry name" value="ribosome modulation factor like domain"/>
    <property type="match status" value="1"/>
</dbReference>
<dbReference type="AlphaFoldDB" id="A0A5B0X401"/>
<evidence type="ECO:0000256" key="2">
    <source>
        <dbReference type="ARBA" id="ARBA00022845"/>
    </source>
</evidence>
<dbReference type="GO" id="GO:0005737">
    <property type="term" value="C:cytoplasm"/>
    <property type="evidence" value="ECO:0007669"/>
    <property type="project" value="UniProtKB-SubCell"/>
</dbReference>